<keyword evidence="2" id="KW-0378">Hydrolase</keyword>
<organism evidence="4 5">
    <name type="scientific">Anthostomella pinea</name>
    <dbReference type="NCBI Taxonomy" id="933095"/>
    <lineage>
        <taxon>Eukaryota</taxon>
        <taxon>Fungi</taxon>
        <taxon>Dikarya</taxon>
        <taxon>Ascomycota</taxon>
        <taxon>Pezizomycotina</taxon>
        <taxon>Sordariomycetes</taxon>
        <taxon>Xylariomycetidae</taxon>
        <taxon>Xylariales</taxon>
        <taxon>Xylariaceae</taxon>
        <taxon>Anthostomella</taxon>
    </lineage>
</organism>
<feature type="domain" description="Carboxylesterase type B" evidence="3">
    <location>
        <begin position="1"/>
        <end position="289"/>
    </location>
</feature>
<sequence length="320" mass="34865">MSGPPGTALNVTSDATDAHTRAVAEKLECGTGSDEKTLKCLRGLSMETLLEAAMEHSVNNHPPNGLFTFIPSVDGDFIPDRHSVLYKAGRFAKGIPIVYGWTHDDGSGNAGPPSNFQTEEDMKGAFKTFVHALTDDDYTKLFSLYPASDFEEESSNYELTRRESDPPVPIPFFRVSRILRDLLFSCTSVGFGYEMSRQSKALDPSFPGVRLYDLNQSMLTPMIAAIGMPYMGACHGSDSHYILNGLFPEGEVSESDQILSRSMAGSFINFAYNGDPAFAGDEHLDSWPESFPEPGHPGAPLPPAVNVQLSAVLWARDLAL</sequence>
<dbReference type="EMBL" id="CAUWAG010000003">
    <property type="protein sequence ID" value="CAJ2500563.1"/>
    <property type="molecule type" value="Genomic_DNA"/>
</dbReference>
<evidence type="ECO:0000313" key="4">
    <source>
        <dbReference type="EMBL" id="CAJ2500563.1"/>
    </source>
</evidence>
<dbReference type="InterPro" id="IPR002018">
    <property type="entry name" value="CarbesteraseB"/>
</dbReference>
<comment type="caution">
    <text evidence="4">The sequence shown here is derived from an EMBL/GenBank/DDBJ whole genome shotgun (WGS) entry which is preliminary data.</text>
</comment>
<evidence type="ECO:0000259" key="3">
    <source>
        <dbReference type="Pfam" id="PF00135"/>
    </source>
</evidence>
<dbReference type="GO" id="GO:0016787">
    <property type="term" value="F:hydrolase activity"/>
    <property type="evidence" value="ECO:0007669"/>
    <property type="project" value="UniProtKB-KW"/>
</dbReference>
<dbReference type="PANTHER" id="PTHR43142">
    <property type="entry name" value="CARBOXYLIC ESTER HYDROLASE"/>
    <property type="match status" value="1"/>
</dbReference>
<gene>
    <name evidence="4" type="ORF">KHLLAP_LOCUS1031</name>
</gene>
<protein>
    <submittedName>
        <fullName evidence="4">Uu.00g034160.m01.CDS01</fullName>
    </submittedName>
</protein>
<dbReference type="PANTHER" id="PTHR43142:SF1">
    <property type="entry name" value="CARBOXYLIC ESTER HYDROLASE"/>
    <property type="match status" value="1"/>
</dbReference>
<dbReference type="Gene3D" id="3.40.50.1820">
    <property type="entry name" value="alpha/beta hydrolase"/>
    <property type="match status" value="1"/>
</dbReference>
<name>A0AAI8V930_9PEZI</name>
<keyword evidence="5" id="KW-1185">Reference proteome</keyword>
<evidence type="ECO:0000256" key="2">
    <source>
        <dbReference type="ARBA" id="ARBA00022801"/>
    </source>
</evidence>
<accession>A0AAI8V930</accession>
<dbReference type="AlphaFoldDB" id="A0AAI8V930"/>
<dbReference type="Proteomes" id="UP001295740">
    <property type="component" value="Unassembled WGS sequence"/>
</dbReference>
<reference evidence="4" key="1">
    <citation type="submission" date="2023-10" db="EMBL/GenBank/DDBJ databases">
        <authorList>
            <person name="Hackl T."/>
        </authorList>
    </citation>
    <scope>NUCLEOTIDE SEQUENCE</scope>
</reference>
<evidence type="ECO:0000256" key="1">
    <source>
        <dbReference type="ARBA" id="ARBA00005964"/>
    </source>
</evidence>
<proteinExistence type="inferred from homology"/>
<dbReference type="SUPFAM" id="SSF53474">
    <property type="entry name" value="alpha/beta-Hydrolases"/>
    <property type="match status" value="1"/>
</dbReference>
<dbReference type="Pfam" id="PF00135">
    <property type="entry name" value="COesterase"/>
    <property type="match status" value="1"/>
</dbReference>
<dbReference type="InterPro" id="IPR029058">
    <property type="entry name" value="AB_hydrolase_fold"/>
</dbReference>
<comment type="similarity">
    <text evidence="1">Belongs to the type-B carboxylesterase/lipase family.</text>
</comment>
<evidence type="ECO:0000313" key="5">
    <source>
        <dbReference type="Proteomes" id="UP001295740"/>
    </source>
</evidence>